<accession>A0ABQ9D3V4</accession>
<dbReference type="InterPro" id="IPR011989">
    <property type="entry name" value="ARM-like"/>
</dbReference>
<comment type="similarity">
    <text evidence="3">Belongs to the exportin family.</text>
</comment>
<evidence type="ECO:0000256" key="4">
    <source>
        <dbReference type="ARBA" id="ARBA00022448"/>
    </source>
</evidence>
<dbReference type="SUPFAM" id="SSF48371">
    <property type="entry name" value="ARM repeat"/>
    <property type="match status" value="1"/>
</dbReference>
<dbReference type="Gene3D" id="1.25.10.10">
    <property type="entry name" value="Leucine-rich Repeat Variant"/>
    <property type="match status" value="1"/>
</dbReference>
<dbReference type="EMBL" id="WHWB01034291">
    <property type="protein sequence ID" value="KAJ7411752.1"/>
    <property type="molecule type" value="Genomic_DNA"/>
</dbReference>
<name>A0ABQ9D3V4_9PASS</name>
<keyword evidence="5" id="KW-0963">Cytoplasm</keyword>
<evidence type="ECO:0000256" key="6">
    <source>
        <dbReference type="ARBA" id="ARBA00022927"/>
    </source>
</evidence>
<evidence type="ECO:0000256" key="5">
    <source>
        <dbReference type="ARBA" id="ARBA00022490"/>
    </source>
</evidence>
<proteinExistence type="inferred from homology"/>
<comment type="caution">
    <text evidence="9">The sequence shown here is derived from an EMBL/GenBank/DDBJ whole genome shotgun (WGS) entry which is preliminary data.</text>
</comment>
<organism evidence="9 10">
    <name type="scientific">Willisornis vidua</name>
    <name type="common">Xingu scale-backed antbird</name>
    <dbReference type="NCBI Taxonomy" id="1566151"/>
    <lineage>
        <taxon>Eukaryota</taxon>
        <taxon>Metazoa</taxon>
        <taxon>Chordata</taxon>
        <taxon>Craniata</taxon>
        <taxon>Vertebrata</taxon>
        <taxon>Euteleostomi</taxon>
        <taxon>Archelosauria</taxon>
        <taxon>Archosauria</taxon>
        <taxon>Dinosauria</taxon>
        <taxon>Saurischia</taxon>
        <taxon>Theropoda</taxon>
        <taxon>Coelurosauria</taxon>
        <taxon>Aves</taxon>
        <taxon>Neognathae</taxon>
        <taxon>Neoaves</taxon>
        <taxon>Telluraves</taxon>
        <taxon>Australaves</taxon>
        <taxon>Passeriformes</taxon>
        <taxon>Thamnophilidae</taxon>
        <taxon>Willisornis</taxon>
    </lineage>
</organism>
<evidence type="ECO:0000313" key="10">
    <source>
        <dbReference type="Proteomes" id="UP001145742"/>
    </source>
</evidence>
<evidence type="ECO:0000256" key="3">
    <source>
        <dbReference type="ARBA" id="ARBA00009466"/>
    </source>
</evidence>
<dbReference type="PANTHER" id="PTHR12596">
    <property type="entry name" value="EXPORTIN 4,7-RELATED"/>
    <property type="match status" value="1"/>
</dbReference>
<evidence type="ECO:0000256" key="7">
    <source>
        <dbReference type="ARBA" id="ARBA00023242"/>
    </source>
</evidence>
<keyword evidence="6" id="KW-0653">Protein transport</keyword>
<dbReference type="InterPro" id="IPR044189">
    <property type="entry name" value="XPO4/7-like"/>
</dbReference>
<evidence type="ECO:0000256" key="1">
    <source>
        <dbReference type="ARBA" id="ARBA00004123"/>
    </source>
</evidence>
<reference evidence="9" key="1">
    <citation type="submission" date="2019-10" db="EMBL/GenBank/DDBJ databases">
        <authorList>
            <person name="Soares A.E.R."/>
            <person name="Aleixo A."/>
            <person name="Schneider P."/>
            <person name="Miyaki C.Y."/>
            <person name="Schneider M.P."/>
            <person name="Mello C."/>
            <person name="Vasconcelos A.T.R."/>
        </authorList>
    </citation>
    <scope>NUCLEOTIDE SEQUENCE</scope>
    <source>
        <tissue evidence="9">Muscle</tissue>
    </source>
</reference>
<dbReference type="Proteomes" id="UP001145742">
    <property type="component" value="Unassembled WGS sequence"/>
</dbReference>
<comment type="subcellular location">
    <subcellularLocation>
        <location evidence="2">Cytoplasm</location>
    </subcellularLocation>
    <subcellularLocation>
        <location evidence="1">Nucleus</location>
    </subcellularLocation>
</comment>
<dbReference type="PANTHER" id="PTHR12596:SF1">
    <property type="entry name" value="EXPORTIN-4"/>
    <property type="match status" value="1"/>
</dbReference>
<protein>
    <recommendedName>
        <fullName evidence="8">Exportin-4</fullName>
    </recommendedName>
</protein>
<keyword evidence="10" id="KW-1185">Reference proteome</keyword>
<gene>
    <name evidence="9" type="ORF">WISP_101089</name>
</gene>
<evidence type="ECO:0000313" key="9">
    <source>
        <dbReference type="EMBL" id="KAJ7411752.1"/>
    </source>
</evidence>
<evidence type="ECO:0000256" key="8">
    <source>
        <dbReference type="ARBA" id="ARBA00040444"/>
    </source>
</evidence>
<keyword evidence="7" id="KW-0539">Nucleus</keyword>
<dbReference type="InterPro" id="IPR016024">
    <property type="entry name" value="ARM-type_fold"/>
</dbReference>
<sequence length="997" mass="112159">MMAAAAAAAGGAPEVIAQLENAAKVLMAPPSMVNNEQRQHAEHIFLSFRKSKSPFAVCKHILETSKVDYVLFQAATAIMEAVVREWILLEKTSIESLRTFLLTYVLQRPNLQKYVREQILLAVAVIVKRGSLDKSIDCKSIFHEVSQLISSGNPTVQTLACSILTALLSEFSSSSKTSNIGLSMEFHGNCKRIFQVHRKIREDTDMAQDSLQCLAQLASLHGPVFPDEGSQVDYLAHFIEGLLNTINGIEIEDSEAVGISSIISNLITVFPRNILTAIPNELFSSFVNCLAHLTCSFGRSAALEEVLDKDDMVYMEAYDKLLESWLTLVQDDKHFHKGFFTQHAVQVFNSYIQCHLAAPDGTRNLTANGVASREEEEISELQEDDRDQFCDQLASVGMLGRIAAEHCYLLANDTQGETPLIPPEVMEYSIKHSTEVDINTTLQILGSPGEKASSIPGYNRTDSVIRLLSAILRVSEVESRAIRANLTHLLSPQMGKDIVWFLKRWAKTYLLVDEKLYDQISLPFSTAFGADTEGSQWIVGYLLEKVISNLAVWSSEQDLANDTVQLLVTLVERRERANLVIQCENWWNLAKQFARRSPPLHYLSSSVQRTLMKALVLGGFAHMDTETKQQYWTEVLQPLQQRFLNVINQENFQQICQEEEVKQEITATLEALCGIAEATQIDNVAILFNFLMDFLNNCIGLMEVYKNTPETVNLIIEVFVEVAHKQICYLGEAKAMNLYEACLTLLQVYSKNNLGRQRIDVTAEEDQYQDLLLIMELLTNLLSKEFIDFSDTDEVFRGHEPGQATNRSVSAADVVLYGVNLVLPLMSQDLLKMVFDMLVLQKHNTEMTTAAGEAFYTLVCLHQAEYSELVETLLSTQQDPVIYQRLADAFNKLTASSTPPTLDRKQKMAFLKSLEEFMANGSGKKKDGDKLFTRICSDRTRGNGFKLEESRFTSDIQKQLFTVRVVKHWNRFPREAVDAPSLEALKARLDEALRNLV</sequence>
<keyword evidence="4" id="KW-0813">Transport</keyword>
<evidence type="ECO:0000256" key="2">
    <source>
        <dbReference type="ARBA" id="ARBA00004496"/>
    </source>
</evidence>